<protein>
    <submittedName>
        <fullName evidence="1">Uncharacterized protein</fullName>
    </submittedName>
</protein>
<accession>A0A2P2N9H7</accession>
<dbReference type="AlphaFoldDB" id="A0A2P2N9H7"/>
<evidence type="ECO:0000313" key="1">
    <source>
        <dbReference type="EMBL" id="MBX39122.1"/>
    </source>
</evidence>
<proteinExistence type="predicted"/>
<sequence length="44" mass="5545">MLRHYHIRGFVFRIYYIVRTKAYFEMLLVSKFTLFTSMDLIPYY</sequence>
<reference evidence="1" key="1">
    <citation type="submission" date="2018-02" db="EMBL/GenBank/DDBJ databases">
        <title>Rhizophora mucronata_Transcriptome.</title>
        <authorList>
            <person name="Meera S.P."/>
            <person name="Sreeshan A."/>
            <person name="Augustine A."/>
        </authorList>
    </citation>
    <scope>NUCLEOTIDE SEQUENCE</scope>
    <source>
        <tissue evidence="1">Leaf</tissue>
    </source>
</reference>
<organism evidence="1">
    <name type="scientific">Rhizophora mucronata</name>
    <name type="common">Asiatic mangrove</name>
    <dbReference type="NCBI Taxonomy" id="61149"/>
    <lineage>
        <taxon>Eukaryota</taxon>
        <taxon>Viridiplantae</taxon>
        <taxon>Streptophyta</taxon>
        <taxon>Embryophyta</taxon>
        <taxon>Tracheophyta</taxon>
        <taxon>Spermatophyta</taxon>
        <taxon>Magnoliopsida</taxon>
        <taxon>eudicotyledons</taxon>
        <taxon>Gunneridae</taxon>
        <taxon>Pentapetalae</taxon>
        <taxon>rosids</taxon>
        <taxon>fabids</taxon>
        <taxon>Malpighiales</taxon>
        <taxon>Rhizophoraceae</taxon>
        <taxon>Rhizophora</taxon>
    </lineage>
</organism>
<dbReference type="EMBL" id="GGEC01058638">
    <property type="protein sequence ID" value="MBX39122.1"/>
    <property type="molecule type" value="Transcribed_RNA"/>
</dbReference>
<name>A0A2P2N9H7_RHIMU</name>